<protein>
    <submittedName>
        <fullName evidence="2">VgrG-related protein</fullName>
    </submittedName>
</protein>
<dbReference type="SUPFAM" id="SSF69255">
    <property type="entry name" value="gp5 N-terminal domain-like"/>
    <property type="match status" value="1"/>
</dbReference>
<accession>A0ABP4BPV0</accession>
<dbReference type="InterPro" id="IPR006531">
    <property type="entry name" value="Gp5/Vgr_OB"/>
</dbReference>
<evidence type="ECO:0000313" key="3">
    <source>
        <dbReference type="Proteomes" id="UP001500542"/>
    </source>
</evidence>
<name>A0ABP4BPV0_9ACTN</name>
<dbReference type="InterPro" id="IPR037026">
    <property type="entry name" value="Vgr_OB-fold_dom_sf"/>
</dbReference>
<dbReference type="RefSeq" id="WP_343976792.1">
    <property type="nucleotide sequence ID" value="NZ_BAAAHK010000013.1"/>
</dbReference>
<dbReference type="NCBIfam" id="NF033848">
    <property type="entry name" value="VgrG_rel"/>
    <property type="match status" value="1"/>
</dbReference>
<proteinExistence type="predicted"/>
<keyword evidence="3" id="KW-1185">Reference proteome</keyword>
<gene>
    <name evidence="2" type="ORF">GCM10009554_57420</name>
</gene>
<dbReference type="Proteomes" id="UP001500542">
    <property type="component" value="Unassembled WGS sequence"/>
</dbReference>
<dbReference type="InterPro" id="IPR047702">
    <property type="entry name" value="VgrG-rel"/>
</dbReference>
<dbReference type="Pfam" id="PF05954">
    <property type="entry name" value="Phage_GPD"/>
    <property type="match status" value="1"/>
</dbReference>
<dbReference type="SUPFAM" id="SSF69279">
    <property type="entry name" value="Phage tail proteins"/>
    <property type="match status" value="1"/>
</dbReference>
<feature type="domain" description="Gp5/Type VI secretion system Vgr protein OB-fold" evidence="1">
    <location>
        <begin position="395"/>
        <end position="466"/>
    </location>
</feature>
<evidence type="ECO:0000259" key="1">
    <source>
        <dbReference type="Pfam" id="PF04717"/>
    </source>
</evidence>
<evidence type="ECO:0000313" key="2">
    <source>
        <dbReference type="EMBL" id="GAA0953254.1"/>
    </source>
</evidence>
<organism evidence="2 3">
    <name type="scientific">Kribbella koreensis</name>
    <dbReference type="NCBI Taxonomy" id="57909"/>
    <lineage>
        <taxon>Bacteria</taxon>
        <taxon>Bacillati</taxon>
        <taxon>Actinomycetota</taxon>
        <taxon>Actinomycetes</taxon>
        <taxon>Propionibacteriales</taxon>
        <taxon>Kribbellaceae</taxon>
        <taxon>Kribbella</taxon>
    </lineage>
</organism>
<reference evidence="3" key="1">
    <citation type="journal article" date="2019" name="Int. J. Syst. Evol. Microbiol.">
        <title>The Global Catalogue of Microorganisms (GCM) 10K type strain sequencing project: providing services to taxonomists for standard genome sequencing and annotation.</title>
        <authorList>
            <consortium name="The Broad Institute Genomics Platform"/>
            <consortium name="The Broad Institute Genome Sequencing Center for Infectious Disease"/>
            <person name="Wu L."/>
            <person name="Ma J."/>
        </authorList>
    </citation>
    <scope>NUCLEOTIDE SEQUENCE [LARGE SCALE GENOMIC DNA]</scope>
    <source>
        <strain evidence="3">JCM 10977</strain>
    </source>
</reference>
<sequence length="617" mass="64859">MTIVAEREEPAAVRPTVYCGPARQPLAQDLADCIMRVVVDQSQRLPDMFEIVFDDRGLLDQLFARLAIGTEVGIAAASPWRSGDPRMLMTGEVTAIEAEYGETAFVTVRGYSQDHRLQRVRRTRTFVNMSDADIARKIAREAGLTIGEITPGRVVEEHVGQVNQTDWEFLTARAAAAGAEVGVAQDRFFFGARTPAPPIALLMLSNLRAFAPRITAGNLAPEAEVRVWDPLAATVVSERVKLATADTVVGAGLGETVAKVNDRPAARAAASGEWGPPPSAEATVLAYRPLSSGAGIRPAARSRAGGLAERLAGTFAEAVGESVGDPWLAAGQLVEVSGVAAPFAGRWTVTRARHELEHGRYRTRFEVSGGHDRSLLGLVRGGQGADDRIAGVVCGIVSNNLDPLGKGRVKVILPWLSPDYETGWAAVVQAGAGERSGALFLPETGDEVMVGFEFGDLQRPYVLGGIVNNRSTYGLGAPAIQAQGNSAAVQWRGLVAPSGSRLAFHDELTGQARVDQAEILLGSGDGNLTLRIDQVAGVVALRSVPGQLTRPGEKGRLVIECGPSGAIDIVAGAGGAVTIDGGAALNLKAQRLNLEGAQITVNGTGPVEIKGKPIKLN</sequence>
<dbReference type="Pfam" id="PF04717">
    <property type="entry name" value="Phage_base_V"/>
    <property type="match status" value="1"/>
</dbReference>
<dbReference type="EMBL" id="BAAAHK010000013">
    <property type="protein sequence ID" value="GAA0953254.1"/>
    <property type="molecule type" value="Genomic_DNA"/>
</dbReference>
<comment type="caution">
    <text evidence="2">The sequence shown here is derived from an EMBL/GenBank/DDBJ whole genome shotgun (WGS) entry which is preliminary data.</text>
</comment>
<dbReference type="Gene3D" id="2.40.50.230">
    <property type="entry name" value="Gp5 N-terminal domain"/>
    <property type="match status" value="1"/>
</dbReference>